<feature type="region of interest" description="Disordered" evidence="1">
    <location>
        <begin position="1"/>
        <end position="138"/>
    </location>
</feature>
<gene>
    <name evidence="2" type="ORF">GX50_04795</name>
</gene>
<feature type="compositionally biased region" description="Low complexity" evidence="1">
    <location>
        <begin position="93"/>
        <end position="120"/>
    </location>
</feature>
<evidence type="ECO:0000313" key="2">
    <source>
        <dbReference type="EMBL" id="PGH32430.1"/>
    </source>
</evidence>
<proteinExistence type="predicted"/>
<comment type="caution">
    <text evidence="2">The sequence shown here is derived from an EMBL/GenBank/DDBJ whole genome shotgun (WGS) entry which is preliminary data.</text>
</comment>
<protein>
    <submittedName>
        <fullName evidence="2">Uncharacterized protein</fullName>
    </submittedName>
</protein>
<feature type="compositionally biased region" description="Polar residues" evidence="1">
    <location>
        <begin position="73"/>
        <end position="85"/>
    </location>
</feature>
<feature type="compositionally biased region" description="Low complexity" evidence="1">
    <location>
        <begin position="46"/>
        <end position="57"/>
    </location>
</feature>
<dbReference type="AlphaFoldDB" id="A0A2B7ZGG5"/>
<dbReference type="VEuPathDB" id="FungiDB:EMCG_01234"/>
<dbReference type="EMBL" id="PDND01000093">
    <property type="protein sequence ID" value="PGH32430.1"/>
    <property type="molecule type" value="Genomic_DNA"/>
</dbReference>
<keyword evidence="3" id="KW-1185">Reference proteome</keyword>
<evidence type="ECO:0000256" key="1">
    <source>
        <dbReference type="SAM" id="MobiDB-lite"/>
    </source>
</evidence>
<evidence type="ECO:0000313" key="3">
    <source>
        <dbReference type="Proteomes" id="UP000226031"/>
    </source>
</evidence>
<accession>A0A2B7ZGG5</accession>
<dbReference type="Proteomes" id="UP000226031">
    <property type="component" value="Unassembled WGS sequence"/>
</dbReference>
<organism evidence="2 3">
    <name type="scientific">[Emmonsia] crescens</name>
    <dbReference type="NCBI Taxonomy" id="73230"/>
    <lineage>
        <taxon>Eukaryota</taxon>
        <taxon>Fungi</taxon>
        <taxon>Dikarya</taxon>
        <taxon>Ascomycota</taxon>
        <taxon>Pezizomycotina</taxon>
        <taxon>Eurotiomycetes</taxon>
        <taxon>Eurotiomycetidae</taxon>
        <taxon>Onygenales</taxon>
        <taxon>Ajellomycetaceae</taxon>
        <taxon>Emergomyces</taxon>
    </lineage>
</organism>
<sequence length="138" mass="14868">MSDDGDGYGCDGGYDDSGPYDDGGDYYYDAHYDDAGESVDNSSYKGDSPSSSEGDGSQLDKEYPQEELESNSDEATCSNYGSSDGSLHEEPESSNNARSSSPSDGPYRSSSWGEYSYESSGENREVRSMVASRSRLVI</sequence>
<reference evidence="2 3" key="1">
    <citation type="submission" date="2017-10" db="EMBL/GenBank/DDBJ databases">
        <title>Comparative genomics in systemic dimorphic fungi from Ajellomycetaceae.</title>
        <authorList>
            <person name="Munoz J.F."/>
            <person name="Mcewen J.G."/>
            <person name="Clay O.K."/>
            <person name="Cuomo C.A."/>
        </authorList>
    </citation>
    <scope>NUCLEOTIDE SEQUENCE [LARGE SCALE GENOMIC DNA]</scope>
    <source>
        <strain evidence="2 3">UAMH4076</strain>
    </source>
</reference>
<name>A0A2B7ZGG5_9EURO</name>